<dbReference type="RefSeq" id="WP_036874517.1">
    <property type="nucleotide sequence ID" value="NZ_JRFA01000023.1"/>
</dbReference>
<evidence type="ECO:0000256" key="1">
    <source>
        <dbReference type="ARBA" id="ARBA00001917"/>
    </source>
</evidence>
<dbReference type="Pfam" id="PF19583">
    <property type="entry name" value="ODP"/>
    <property type="match status" value="1"/>
</dbReference>
<dbReference type="SUPFAM" id="SSF52218">
    <property type="entry name" value="Flavoproteins"/>
    <property type="match status" value="1"/>
</dbReference>
<dbReference type="SUPFAM" id="SSF56281">
    <property type="entry name" value="Metallo-hydrolase/oxidoreductase"/>
    <property type="match status" value="1"/>
</dbReference>
<dbReference type="OrthoDB" id="9807946at2"/>
<evidence type="ECO:0000313" key="5">
    <source>
        <dbReference type="Proteomes" id="UP000030103"/>
    </source>
</evidence>
<dbReference type="InterPro" id="IPR029039">
    <property type="entry name" value="Flavoprotein-like_sf"/>
</dbReference>
<comment type="cofactor">
    <cofactor evidence="1">
        <name>FMN</name>
        <dbReference type="ChEBI" id="CHEBI:58210"/>
    </cofactor>
</comment>
<dbReference type="AlphaFoldDB" id="A0A0A2E3B8"/>
<dbReference type="PROSITE" id="PS50902">
    <property type="entry name" value="FLAVODOXIN_LIKE"/>
    <property type="match status" value="1"/>
</dbReference>
<dbReference type="SMART" id="SM00849">
    <property type="entry name" value="Lactamase_B"/>
    <property type="match status" value="1"/>
</dbReference>
<dbReference type="InterPro" id="IPR016440">
    <property type="entry name" value="Rubredoxin-O_OxRdtase"/>
</dbReference>
<dbReference type="GO" id="GO:0046872">
    <property type="term" value="F:metal ion binding"/>
    <property type="evidence" value="ECO:0007669"/>
    <property type="project" value="InterPro"/>
</dbReference>
<proteinExistence type="inferred from homology"/>
<dbReference type="InterPro" id="IPR036866">
    <property type="entry name" value="RibonucZ/Hydroxyglut_hydro"/>
</dbReference>
<dbReference type="PANTHER" id="PTHR43717:SF1">
    <property type="entry name" value="ANAEROBIC NITRIC OXIDE REDUCTASE FLAVORUBREDOXIN"/>
    <property type="match status" value="1"/>
</dbReference>
<dbReference type="PROSITE" id="PS00201">
    <property type="entry name" value="FLAVODOXIN"/>
    <property type="match status" value="1"/>
</dbReference>
<dbReference type="GO" id="GO:0009055">
    <property type="term" value="F:electron transfer activity"/>
    <property type="evidence" value="ECO:0007669"/>
    <property type="project" value="InterPro"/>
</dbReference>
<dbReference type="Proteomes" id="UP000030103">
    <property type="component" value="Unassembled WGS sequence"/>
</dbReference>
<dbReference type="STRING" id="28115.HQ47_07855"/>
<name>A0A0A2E3B8_9PORP</name>
<reference evidence="4 5" key="1">
    <citation type="submission" date="2014-09" db="EMBL/GenBank/DDBJ databases">
        <title>Draft Genome Sequence of Porphyromonas macacae COT-192_OH2859.</title>
        <authorList>
            <person name="Wallis C."/>
            <person name="Deusch O."/>
            <person name="O'Flynn C."/>
            <person name="Davis I."/>
            <person name="Horsfall A."/>
            <person name="Kirkwood N."/>
            <person name="Harris S."/>
            <person name="Eisen J.A."/>
            <person name="Coil D.A."/>
            <person name="Darling A.E."/>
            <person name="Jospin G."/>
            <person name="Alexiev A."/>
        </authorList>
    </citation>
    <scope>NUCLEOTIDE SEQUENCE [LARGE SCALE GENOMIC DNA]</scope>
    <source>
        <strain evidence="5">COT-192 OH2859</strain>
    </source>
</reference>
<protein>
    <submittedName>
        <fullName evidence="4">Flavodoxin</fullName>
    </submittedName>
</protein>
<dbReference type="Gene3D" id="3.60.15.10">
    <property type="entry name" value="Ribonuclease Z/Hydroxyacylglutathione hydrolase-like"/>
    <property type="match status" value="1"/>
</dbReference>
<evidence type="ECO:0000259" key="3">
    <source>
        <dbReference type="PROSITE" id="PS50902"/>
    </source>
</evidence>
<gene>
    <name evidence="4" type="ORF">HQ47_07855</name>
</gene>
<comment type="similarity">
    <text evidence="2">In the N-terminal section; belongs to the zinc metallo-hydrolase group 3 family.</text>
</comment>
<dbReference type="CDD" id="cd07709">
    <property type="entry name" value="flavodiiron_proteins_MBL-fold"/>
    <property type="match status" value="1"/>
</dbReference>
<dbReference type="GO" id="GO:0010181">
    <property type="term" value="F:FMN binding"/>
    <property type="evidence" value="ECO:0007669"/>
    <property type="project" value="InterPro"/>
</dbReference>
<sequence>MYQVPKVTDNIYYVGVNDRSKTKFESMWPIPHGVAYNSYLIADEKVALIDCVDVCYADMFFHKIQLVLGDRPIDYLIIDHMEPDHSGAISLLRQRYPDIKLVGNRKTLSMLEGYHGITENTLEVKTGESICLGHHELSFIMAPMVHWPEVMFCYEQTEKVLFSADAFGSFGANDGEVIYKEDMIDPAYLDEMTRYYSCIVGKYGPFVQKALKSVLDAQIEMKYICSTHGKVWGERHLPQLLSLYNDISTYRGHEGAVVIYGSMYGHTEQMADVVAAGLHDGGIKEVKCYNISYADPSEILRDIFKYRGVVIGGPTYSNSLFTPLTNLLEMIRLREVKGRLFGCFGSFSWAGKAAGILSAFGEDMGWEAVGNPVQLKQGDLTGVTDDAYHLGLDMAEQLKAGK</sequence>
<dbReference type="InterPro" id="IPR045761">
    <property type="entry name" value="ODP_dom"/>
</dbReference>
<dbReference type="PANTHER" id="PTHR43717">
    <property type="entry name" value="ANAEROBIC NITRIC OXIDE REDUCTASE FLAVORUBREDOXIN"/>
    <property type="match status" value="1"/>
</dbReference>
<accession>A0A0A2E3B8</accession>
<comment type="caution">
    <text evidence="4">The sequence shown here is derived from an EMBL/GenBank/DDBJ whole genome shotgun (WGS) entry which is preliminary data.</text>
</comment>
<dbReference type="EMBL" id="JRFA01000023">
    <property type="protein sequence ID" value="KGN73368.1"/>
    <property type="molecule type" value="Genomic_DNA"/>
</dbReference>
<dbReference type="Gene3D" id="3.40.50.360">
    <property type="match status" value="1"/>
</dbReference>
<dbReference type="PIRSF" id="PIRSF005243">
    <property type="entry name" value="ROO"/>
    <property type="match status" value="1"/>
</dbReference>
<dbReference type="InterPro" id="IPR001279">
    <property type="entry name" value="Metallo-B-lactamas"/>
</dbReference>
<dbReference type="eggNOG" id="COG0426">
    <property type="taxonomic scope" value="Bacteria"/>
</dbReference>
<dbReference type="InterPro" id="IPR008254">
    <property type="entry name" value="Flavodoxin/NO_synth"/>
</dbReference>
<dbReference type="Pfam" id="PF00258">
    <property type="entry name" value="Flavodoxin_1"/>
    <property type="match status" value="1"/>
</dbReference>
<feature type="domain" description="Flavodoxin-like" evidence="3">
    <location>
        <begin position="256"/>
        <end position="402"/>
    </location>
</feature>
<dbReference type="InterPro" id="IPR001226">
    <property type="entry name" value="Flavodoxin_CS"/>
</dbReference>
<keyword evidence="5" id="KW-1185">Reference proteome</keyword>
<organism evidence="4 5">
    <name type="scientific">Porphyromonas macacae</name>
    <dbReference type="NCBI Taxonomy" id="28115"/>
    <lineage>
        <taxon>Bacteria</taxon>
        <taxon>Pseudomonadati</taxon>
        <taxon>Bacteroidota</taxon>
        <taxon>Bacteroidia</taxon>
        <taxon>Bacteroidales</taxon>
        <taxon>Porphyromonadaceae</taxon>
        <taxon>Porphyromonas</taxon>
    </lineage>
</organism>
<dbReference type="GO" id="GO:0016491">
    <property type="term" value="F:oxidoreductase activity"/>
    <property type="evidence" value="ECO:0007669"/>
    <property type="project" value="InterPro"/>
</dbReference>
<evidence type="ECO:0000256" key="2">
    <source>
        <dbReference type="ARBA" id="ARBA00007121"/>
    </source>
</evidence>
<evidence type="ECO:0000313" key="4">
    <source>
        <dbReference type="EMBL" id="KGN73368.1"/>
    </source>
</evidence>